<dbReference type="Proteomes" id="UP001224775">
    <property type="component" value="Unassembled WGS sequence"/>
</dbReference>
<evidence type="ECO:0000256" key="1">
    <source>
        <dbReference type="SAM" id="MobiDB-lite"/>
    </source>
</evidence>
<evidence type="ECO:0000256" key="2">
    <source>
        <dbReference type="SAM" id="Phobius"/>
    </source>
</evidence>
<keyword evidence="2" id="KW-0472">Membrane</keyword>
<feature type="transmembrane region" description="Helical" evidence="2">
    <location>
        <begin position="279"/>
        <end position="304"/>
    </location>
</feature>
<evidence type="ECO:0000313" key="3">
    <source>
        <dbReference type="EMBL" id="KAK1740321.1"/>
    </source>
</evidence>
<keyword evidence="2" id="KW-0812">Transmembrane</keyword>
<feature type="transmembrane region" description="Helical" evidence="2">
    <location>
        <begin position="344"/>
        <end position="364"/>
    </location>
</feature>
<organism evidence="3 4">
    <name type="scientific">Skeletonema marinoi</name>
    <dbReference type="NCBI Taxonomy" id="267567"/>
    <lineage>
        <taxon>Eukaryota</taxon>
        <taxon>Sar</taxon>
        <taxon>Stramenopiles</taxon>
        <taxon>Ochrophyta</taxon>
        <taxon>Bacillariophyta</taxon>
        <taxon>Coscinodiscophyceae</taxon>
        <taxon>Thalassiosirophycidae</taxon>
        <taxon>Thalassiosirales</taxon>
        <taxon>Skeletonemataceae</taxon>
        <taxon>Skeletonema</taxon>
        <taxon>Skeletonema marinoi-dohrnii complex</taxon>
    </lineage>
</organism>
<protein>
    <submittedName>
        <fullName evidence="3">Uncharacterized protein</fullName>
    </submittedName>
</protein>
<feature type="region of interest" description="Disordered" evidence="1">
    <location>
        <begin position="1"/>
        <end position="23"/>
    </location>
</feature>
<gene>
    <name evidence="3" type="ORF">QTG54_009271</name>
</gene>
<feature type="compositionally biased region" description="Low complexity" evidence="1">
    <location>
        <begin position="11"/>
        <end position="23"/>
    </location>
</feature>
<sequence>MVKIRSNAPTKSAASASVNNKSNNDFDDDELLAIALPWLSQSSSTVVRSPMTHGGTTTIMYQSSSSSLPSGQMERKPQSAAHVDYGESDKEEKKSKQLPHPATASDEDKEIVDFIRGKLARRAYHLPDNTYCQDYKQYISNCHLIFGLFCYDYRSPVRMKHRVLLLCGSLAFGLNVTNVIYLWGNQVFHDEEITSAFREWATTIIPANIYNGTVATNTILEDTILEDASARLKVDMGSQLTILWTVGAGIHAAFDMALWHMVSCGYCSYSSNATNRQDCLIFGWTTAISIVMLMIIATCVVIYFRVFPMAEDDDGIRIDEQLLSLMDDEVEPAEVMGFLLQGDFSFILAFIIEFAVSLFIWTPFLMTTLFSGLLGCGRVPCIGGRPREVWKERNGKDGRRLYEV</sequence>
<evidence type="ECO:0000313" key="4">
    <source>
        <dbReference type="Proteomes" id="UP001224775"/>
    </source>
</evidence>
<name>A0AAD9DAI1_9STRA</name>
<dbReference type="EMBL" id="JATAAI010000016">
    <property type="protein sequence ID" value="KAK1740321.1"/>
    <property type="molecule type" value="Genomic_DNA"/>
</dbReference>
<accession>A0AAD9DAI1</accession>
<proteinExistence type="predicted"/>
<keyword evidence="2" id="KW-1133">Transmembrane helix</keyword>
<feature type="transmembrane region" description="Helical" evidence="2">
    <location>
        <begin position="242"/>
        <end position="267"/>
    </location>
</feature>
<feature type="compositionally biased region" description="Basic and acidic residues" evidence="1">
    <location>
        <begin position="84"/>
        <end position="95"/>
    </location>
</feature>
<feature type="transmembrane region" description="Helical" evidence="2">
    <location>
        <begin position="163"/>
        <end position="183"/>
    </location>
</feature>
<comment type="caution">
    <text evidence="3">The sequence shown here is derived from an EMBL/GenBank/DDBJ whole genome shotgun (WGS) entry which is preliminary data.</text>
</comment>
<keyword evidence="4" id="KW-1185">Reference proteome</keyword>
<feature type="region of interest" description="Disordered" evidence="1">
    <location>
        <begin position="45"/>
        <end position="106"/>
    </location>
</feature>
<reference evidence="3" key="1">
    <citation type="submission" date="2023-06" db="EMBL/GenBank/DDBJ databases">
        <title>Survivors Of The Sea: Transcriptome response of Skeletonema marinoi to long-term dormancy.</title>
        <authorList>
            <person name="Pinder M.I.M."/>
            <person name="Kourtchenko O."/>
            <person name="Robertson E.K."/>
            <person name="Larsson T."/>
            <person name="Maumus F."/>
            <person name="Osuna-Cruz C.M."/>
            <person name="Vancaester E."/>
            <person name="Stenow R."/>
            <person name="Vandepoele K."/>
            <person name="Ploug H."/>
            <person name="Bruchert V."/>
            <person name="Godhe A."/>
            <person name="Topel M."/>
        </authorList>
    </citation>
    <scope>NUCLEOTIDE SEQUENCE</scope>
    <source>
        <strain evidence="3">R05AC</strain>
    </source>
</reference>
<dbReference type="AlphaFoldDB" id="A0AAD9DAI1"/>